<dbReference type="PANTHER" id="PTHR13135">
    <property type="entry name" value="CYTOSOLIC RESINIFERATOXIN BINDING PROTEIN RBP-26"/>
    <property type="match status" value="1"/>
</dbReference>
<evidence type="ECO:0000256" key="1">
    <source>
        <dbReference type="ARBA" id="ARBA00004123"/>
    </source>
</evidence>
<accession>A0A9D4Z4H4</accession>
<feature type="compositionally biased region" description="Acidic residues" evidence="11">
    <location>
        <begin position="12"/>
        <end position="21"/>
    </location>
</feature>
<dbReference type="PANTHER" id="PTHR13135:SF0">
    <property type="entry name" value="PHOSPHORYLATED ADAPTER RNA EXPORT PROTEIN"/>
    <property type="match status" value="1"/>
</dbReference>
<feature type="region of interest" description="Disordered" evidence="11">
    <location>
        <begin position="1"/>
        <end position="39"/>
    </location>
</feature>
<keyword evidence="5" id="KW-0813">Transport</keyword>
<keyword evidence="9" id="KW-0539">Nucleus</keyword>
<dbReference type="GO" id="GO:0006408">
    <property type="term" value="P:snRNA export from nucleus"/>
    <property type="evidence" value="ECO:0007669"/>
    <property type="project" value="InterPro"/>
</dbReference>
<comment type="subcellular location">
    <subcellularLocation>
        <location evidence="2">Cytoplasm</location>
    </subcellularLocation>
    <subcellularLocation>
        <location evidence="1">Nucleus</location>
    </subcellularLocation>
</comment>
<dbReference type="InterPro" id="IPR038092">
    <property type="entry name" value="PHAX_RNA-binding_sf"/>
</dbReference>
<comment type="caution">
    <text evidence="13">The sequence shown here is derived from an EMBL/GenBank/DDBJ whole genome shotgun (WGS) entry which is preliminary data.</text>
</comment>
<evidence type="ECO:0000313" key="13">
    <source>
        <dbReference type="EMBL" id="KAI5059501.1"/>
    </source>
</evidence>
<evidence type="ECO:0000256" key="8">
    <source>
        <dbReference type="ARBA" id="ARBA00022927"/>
    </source>
</evidence>
<comment type="similarity">
    <text evidence="3">Belongs to the PHAX family.</text>
</comment>
<evidence type="ECO:0000256" key="3">
    <source>
        <dbReference type="ARBA" id="ARBA00006094"/>
    </source>
</evidence>
<name>A0A9D4Z4H4_ADICA</name>
<dbReference type="GO" id="GO:0005737">
    <property type="term" value="C:cytoplasm"/>
    <property type="evidence" value="ECO:0007669"/>
    <property type="project" value="UniProtKB-SubCell"/>
</dbReference>
<keyword evidence="14" id="KW-1185">Reference proteome</keyword>
<evidence type="ECO:0000259" key="12">
    <source>
        <dbReference type="Pfam" id="PF10258"/>
    </source>
</evidence>
<evidence type="ECO:0000256" key="10">
    <source>
        <dbReference type="ARBA" id="ARBA00030834"/>
    </source>
</evidence>
<proteinExistence type="inferred from homology"/>
<evidence type="ECO:0000256" key="7">
    <source>
        <dbReference type="ARBA" id="ARBA00022884"/>
    </source>
</evidence>
<dbReference type="Proteomes" id="UP000886520">
    <property type="component" value="Chromosome 25"/>
</dbReference>
<evidence type="ECO:0000256" key="5">
    <source>
        <dbReference type="ARBA" id="ARBA00022448"/>
    </source>
</evidence>
<evidence type="ECO:0000256" key="2">
    <source>
        <dbReference type="ARBA" id="ARBA00004496"/>
    </source>
</evidence>
<gene>
    <name evidence="13" type="ORF">GOP47_0025820</name>
</gene>
<feature type="compositionally biased region" description="Basic and acidic residues" evidence="11">
    <location>
        <begin position="1"/>
        <end position="11"/>
    </location>
</feature>
<dbReference type="GO" id="GO:0003723">
    <property type="term" value="F:RNA binding"/>
    <property type="evidence" value="ECO:0007669"/>
    <property type="project" value="UniProtKB-KW"/>
</dbReference>
<dbReference type="Gene3D" id="1.10.10.1440">
    <property type="entry name" value="PHAX RNA-binding domain"/>
    <property type="match status" value="1"/>
</dbReference>
<dbReference type="InterPro" id="IPR019385">
    <property type="entry name" value="PHAX_RNA-binding_domain"/>
</dbReference>
<dbReference type="InterPro" id="IPR039047">
    <property type="entry name" value="PHAX"/>
</dbReference>
<keyword evidence="7" id="KW-0694">RNA-binding</keyword>
<evidence type="ECO:0000256" key="6">
    <source>
        <dbReference type="ARBA" id="ARBA00022490"/>
    </source>
</evidence>
<evidence type="ECO:0000256" key="9">
    <source>
        <dbReference type="ARBA" id="ARBA00023242"/>
    </source>
</evidence>
<dbReference type="GO" id="GO:0005634">
    <property type="term" value="C:nucleus"/>
    <property type="evidence" value="ECO:0007669"/>
    <property type="project" value="UniProtKB-SubCell"/>
</dbReference>
<keyword evidence="6" id="KW-0963">Cytoplasm</keyword>
<evidence type="ECO:0000313" key="14">
    <source>
        <dbReference type="Proteomes" id="UP000886520"/>
    </source>
</evidence>
<reference evidence="13" key="1">
    <citation type="submission" date="2021-01" db="EMBL/GenBank/DDBJ databases">
        <title>Adiantum capillus-veneris genome.</title>
        <authorList>
            <person name="Fang Y."/>
            <person name="Liao Q."/>
        </authorList>
    </citation>
    <scope>NUCLEOTIDE SEQUENCE</scope>
    <source>
        <strain evidence="13">H3</strain>
        <tissue evidence="13">Leaf</tissue>
    </source>
</reference>
<dbReference type="Pfam" id="PF10258">
    <property type="entry name" value="PHAX_RNA-bd"/>
    <property type="match status" value="1"/>
</dbReference>
<dbReference type="EMBL" id="JABFUD020000025">
    <property type="protein sequence ID" value="KAI5059501.1"/>
    <property type="molecule type" value="Genomic_DNA"/>
</dbReference>
<dbReference type="OrthoDB" id="20573at2759"/>
<sequence length="301" mass="33476">MESLQSKRESDAELPDFDGADDQLQPAAPPTLEDGDFGGVLQPDCSFRFMANDLDAAVQSAKKMKKTKRALKIAAKKRKKKLKKSTPSKLQEMDPIIFVARTAQYLKESKCYLIAAAVERLGIHIVQDLVLEVKTIQQTGGQMTRDGSRQRTPGGILWNILRSRYMEDYRAIMAAGRSHVKQRRQQKKERRKHKQEGIVMVMDGQPTAKQEGIVMVPDGHPMAKCRRKNKTNLGRAPSAAQVKRTGVTVAPRGDRKIDNIGSNVDPESSCILTQVPSAWANGVEQGMHIPCPDDVEMVDDT</sequence>
<evidence type="ECO:0000256" key="11">
    <source>
        <dbReference type="SAM" id="MobiDB-lite"/>
    </source>
</evidence>
<evidence type="ECO:0000256" key="4">
    <source>
        <dbReference type="ARBA" id="ARBA00016856"/>
    </source>
</evidence>
<protein>
    <recommendedName>
        <fullName evidence="4">Phosphorylated adapter RNA export protein</fullName>
    </recommendedName>
    <alternativeName>
        <fullName evidence="10">RNA U small nuclear RNA export adapter protein</fullName>
    </alternativeName>
</protein>
<dbReference type="AlphaFoldDB" id="A0A9D4Z4H4"/>
<dbReference type="GO" id="GO:0015031">
    <property type="term" value="P:protein transport"/>
    <property type="evidence" value="ECO:0007669"/>
    <property type="project" value="UniProtKB-KW"/>
</dbReference>
<feature type="domain" description="Phosphorylated adapter RNA export protein RNA-binding" evidence="12">
    <location>
        <begin position="99"/>
        <end position="175"/>
    </location>
</feature>
<keyword evidence="8" id="KW-0653">Protein transport</keyword>
<organism evidence="13 14">
    <name type="scientific">Adiantum capillus-veneris</name>
    <name type="common">Maidenhair fern</name>
    <dbReference type="NCBI Taxonomy" id="13818"/>
    <lineage>
        <taxon>Eukaryota</taxon>
        <taxon>Viridiplantae</taxon>
        <taxon>Streptophyta</taxon>
        <taxon>Embryophyta</taxon>
        <taxon>Tracheophyta</taxon>
        <taxon>Polypodiopsida</taxon>
        <taxon>Polypodiidae</taxon>
        <taxon>Polypodiales</taxon>
        <taxon>Pteridineae</taxon>
        <taxon>Pteridaceae</taxon>
        <taxon>Vittarioideae</taxon>
        <taxon>Adiantum</taxon>
    </lineage>
</organism>